<organism evidence="1">
    <name type="scientific">viral metagenome</name>
    <dbReference type="NCBI Taxonomy" id="1070528"/>
    <lineage>
        <taxon>unclassified sequences</taxon>
        <taxon>metagenomes</taxon>
        <taxon>organismal metagenomes</taxon>
    </lineage>
</organism>
<sequence length="253" mass="29677">MSNTTIKNVSLYIKRAEESHNEEYIKNAFAKTFHGDVKSTKFIPKEDQYGTKYNGVIVHFDKWYSSNQVKKLFEDLAKSSDGICRLYHDTNNNRYWNVMEYTDINNLSEILICDELTNIQSLYKNKDNENNKDNEYINQLEKLVSSMACQMNYLQKQILESEQKINHANIANTQLCLRNGDLLCQMTEKDIEVAKAKQECFKVTLENAMLKSRLENADQEINDMNNILHYVDNECLEMKTMMLQSKMESELRI</sequence>
<evidence type="ECO:0000313" key="1">
    <source>
        <dbReference type="EMBL" id="QHT95886.1"/>
    </source>
</evidence>
<name>A0A6C0IU01_9ZZZZ</name>
<protein>
    <submittedName>
        <fullName evidence="1">Uncharacterized protein</fullName>
    </submittedName>
</protein>
<dbReference type="AlphaFoldDB" id="A0A6C0IU01"/>
<reference evidence="1" key="1">
    <citation type="journal article" date="2020" name="Nature">
        <title>Giant virus diversity and host interactions through global metagenomics.</title>
        <authorList>
            <person name="Schulz F."/>
            <person name="Roux S."/>
            <person name="Paez-Espino D."/>
            <person name="Jungbluth S."/>
            <person name="Walsh D.A."/>
            <person name="Denef V.J."/>
            <person name="McMahon K.D."/>
            <person name="Konstantinidis K.T."/>
            <person name="Eloe-Fadrosh E.A."/>
            <person name="Kyrpides N.C."/>
            <person name="Woyke T."/>
        </authorList>
    </citation>
    <scope>NUCLEOTIDE SEQUENCE</scope>
    <source>
        <strain evidence="1">GVMAG-M-3300024301-20</strain>
    </source>
</reference>
<accession>A0A6C0IU01</accession>
<dbReference type="EMBL" id="MN740247">
    <property type="protein sequence ID" value="QHT95886.1"/>
    <property type="molecule type" value="Genomic_DNA"/>
</dbReference>
<proteinExistence type="predicted"/>